<evidence type="ECO:0000259" key="9">
    <source>
        <dbReference type="PROSITE" id="PS51192"/>
    </source>
</evidence>
<dbReference type="PROSITE" id="PS51192">
    <property type="entry name" value="HELICASE_ATP_BIND_1"/>
    <property type="match status" value="1"/>
</dbReference>
<dbReference type="OrthoDB" id="448448at2759"/>
<keyword evidence="1" id="KW-0479">Metal-binding</keyword>
<keyword evidence="12" id="KW-1185">Reference proteome</keyword>
<proteinExistence type="predicted"/>
<dbReference type="Pfam" id="PF00271">
    <property type="entry name" value="Helicase_C"/>
    <property type="match status" value="1"/>
</dbReference>
<dbReference type="InterPro" id="IPR014001">
    <property type="entry name" value="Helicase_ATP-bd"/>
</dbReference>
<dbReference type="InterPro" id="IPR027417">
    <property type="entry name" value="P-loop_NTPase"/>
</dbReference>
<dbReference type="SMART" id="SM00490">
    <property type="entry name" value="HELICc"/>
    <property type="match status" value="1"/>
</dbReference>
<dbReference type="Gene3D" id="3.40.50.300">
    <property type="entry name" value="P-loop containing nucleotide triphosphate hydrolases"/>
    <property type="match status" value="1"/>
</dbReference>
<dbReference type="InterPro" id="IPR001650">
    <property type="entry name" value="Helicase_C-like"/>
</dbReference>
<evidence type="ECO:0000256" key="4">
    <source>
        <dbReference type="ARBA" id="ARBA00022801"/>
    </source>
</evidence>
<dbReference type="CDD" id="cd18008">
    <property type="entry name" value="DEXDc_SHPRH-like"/>
    <property type="match status" value="1"/>
</dbReference>
<dbReference type="InterPro" id="IPR017907">
    <property type="entry name" value="Znf_RING_CS"/>
</dbReference>
<dbReference type="CDD" id="cd18793">
    <property type="entry name" value="SF2_C_SNF"/>
    <property type="match status" value="1"/>
</dbReference>
<gene>
    <name evidence="11" type="ORF">CC78DRAFT_514734</name>
</gene>
<evidence type="ECO:0000256" key="7">
    <source>
        <dbReference type="ARBA" id="ARBA00022840"/>
    </source>
</evidence>
<feature type="compositionally biased region" description="Basic residues" evidence="8">
    <location>
        <begin position="51"/>
        <end position="69"/>
    </location>
</feature>
<evidence type="ECO:0000256" key="2">
    <source>
        <dbReference type="ARBA" id="ARBA00022741"/>
    </source>
</evidence>
<protein>
    <submittedName>
        <fullName evidence="11">Uncharacterized protein</fullName>
    </submittedName>
</protein>
<keyword evidence="2" id="KW-0547">Nucleotide-binding</keyword>
<organism evidence="11 12">
    <name type="scientific">Lojkania enalia</name>
    <dbReference type="NCBI Taxonomy" id="147567"/>
    <lineage>
        <taxon>Eukaryota</taxon>
        <taxon>Fungi</taxon>
        <taxon>Dikarya</taxon>
        <taxon>Ascomycota</taxon>
        <taxon>Pezizomycotina</taxon>
        <taxon>Dothideomycetes</taxon>
        <taxon>Pleosporomycetidae</taxon>
        <taxon>Pleosporales</taxon>
        <taxon>Pleosporales incertae sedis</taxon>
        <taxon>Lojkania</taxon>
    </lineage>
</organism>
<evidence type="ECO:0000259" key="10">
    <source>
        <dbReference type="PROSITE" id="PS51194"/>
    </source>
</evidence>
<dbReference type="GO" id="GO:0005634">
    <property type="term" value="C:nucleus"/>
    <property type="evidence" value="ECO:0007669"/>
    <property type="project" value="TreeGrafter"/>
</dbReference>
<dbReference type="PANTHER" id="PTHR45626:SF17">
    <property type="entry name" value="HELICASE-LIKE TRANSCRIPTION FACTOR"/>
    <property type="match status" value="1"/>
</dbReference>
<evidence type="ECO:0000313" key="12">
    <source>
        <dbReference type="Proteomes" id="UP000800093"/>
    </source>
</evidence>
<accession>A0A9P4KAP4</accession>
<feature type="region of interest" description="Disordered" evidence="8">
    <location>
        <begin position="649"/>
        <end position="677"/>
    </location>
</feature>
<dbReference type="InterPro" id="IPR050628">
    <property type="entry name" value="SNF2_RAD54_helicase_TF"/>
</dbReference>
<dbReference type="AlphaFoldDB" id="A0A9P4KAP4"/>
<comment type="caution">
    <text evidence="11">The sequence shown here is derived from an EMBL/GenBank/DDBJ whole genome shotgun (WGS) entry which is preliminary data.</text>
</comment>
<evidence type="ECO:0000256" key="6">
    <source>
        <dbReference type="ARBA" id="ARBA00022833"/>
    </source>
</evidence>
<name>A0A9P4KAP4_9PLEO</name>
<dbReference type="GO" id="GO:0005524">
    <property type="term" value="F:ATP binding"/>
    <property type="evidence" value="ECO:0007669"/>
    <property type="project" value="UniProtKB-KW"/>
</dbReference>
<dbReference type="GO" id="GO:0004386">
    <property type="term" value="F:helicase activity"/>
    <property type="evidence" value="ECO:0007669"/>
    <property type="project" value="UniProtKB-KW"/>
</dbReference>
<dbReference type="InterPro" id="IPR000330">
    <property type="entry name" value="SNF2_N"/>
</dbReference>
<dbReference type="GO" id="GO:0006281">
    <property type="term" value="P:DNA repair"/>
    <property type="evidence" value="ECO:0007669"/>
    <property type="project" value="TreeGrafter"/>
</dbReference>
<dbReference type="GO" id="GO:0008270">
    <property type="term" value="F:zinc ion binding"/>
    <property type="evidence" value="ECO:0007669"/>
    <property type="project" value="UniProtKB-KW"/>
</dbReference>
<feature type="region of interest" description="Disordered" evidence="8">
    <location>
        <begin position="534"/>
        <end position="561"/>
    </location>
</feature>
<dbReference type="PROSITE" id="PS51194">
    <property type="entry name" value="HELICASE_CTER"/>
    <property type="match status" value="1"/>
</dbReference>
<dbReference type="InterPro" id="IPR049730">
    <property type="entry name" value="SNF2/RAD54-like_C"/>
</dbReference>
<dbReference type="Gene3D" id="3.40.50.10810">
    <property type="entry name" value="Tandem AAA-ATPase domain"/>
    <property type="match status" value="1"/>
</dbReference>
<dbReference type="GO" id="GO:0008094">
    <property type="term" value="F:ATP-dependent activity, acting on DNA"/>
    <property type="evidence" value="ECO:0007669"/>
    <property type="project" value="TreeGrafter"/>
</dbReference>
<dbReference type="InterPro" id="IPR038718">
    <property type="entry name" value="SNF2-like_sf"/>
</dbReference>
<evidence type="ECO:0000256" key="8">
    <source>
        <dbReference type="SAM" id="MobiDB-lite"/>
    </source>
</evidence>
<evidence type="ECO:0000256" key="1">
    <source>
        <dbReference type="ARBA" id="ARBA00022723"/>
    </source>
</evidence>
<dbReference type="Pfam" id="PF00176">
    <property type="entry name" value="SNF2-rel_dom"/>
    <property type="match status" value="1"/>
</dbReference>
<keyword evidence="6" id="KW-0862">Zinc</keyword>
<keyword evidence="7" id="KW-0067">ATP-binding</keyword>
<feature type="domain" description="Helicase C-terminal" evidence="10">
    <location>
        <begin position="697"/>
        <end position="857"/>
    </location>
</feature>
<dbReference type="EMBL" id="ML986603">
    <property type="protein sequence ID" value="KAF2265794.1"/>
    <property type="molecule type" value="Genomic_DNA"/>
</dbReference>
<feature type="domain" description="Helicase ATP-binding" evidence="9">
    <location>
        <begin position="180"/>
        <end position="372"/>
    </location>
</feature>
<evidence type="ECO:0000313" key="11">
    <source>
        <dbReference type="EMBL" id="KAF2265794.1"/>
    </source>
</evidence>
<dbReference type="Proteomes" id="UP000800093">
    <property type="component" value="Unassembled WGS sequence"/>
</dbReference>
<dbReference type="PANTHER" id="PTHR45626">
    <property type="entry name" value="TRANSCRIPTION TERMINATION FACTOR 2-RELATED"/>
    <property type="match status" value="1"/>
</dbReference>
<dbReference type="GO" id="GO:0016787">
    <property type="term" value="F:hydrolase activity"/>
    <property type="evidence" value="ECO:0007669"/>
    <property type="project" value="UniProtKB-KW"/>
</dbReference>
<keyword evidence="5" id="KW-0347">Helicase</keyword>
<evidence type="ECO:0000256" key="5">
    <source>
        <dbReference type="ARBA" id="ARBA00022806"/>
    </source>
</evidence>
<evidence type="ECO:0000256" key="3">
    <source>
        <dbReference type="ARBA" id="ARBA00022771"/>
    </source>
</evidence>
<dbReference type="PROSITE" id="PS00518">
    <property type="entry name" value="ZF_RING_1"/>
    <property type="match status" value="1"/>
</dbReference>
<keyword evidence="3" id="KW-0863">Zinc-finger</keyword>
<feature type="region of interest" description="Disordered" evidence="8">
    <location>
        <begin position="1"/>
        <end position="75"/>
    </location>
</feature>
<dbReference type="SMART" id="SM00487">
    <property type="entry name" value="DEXDc"/>
    <property type="match status" value="1"/>
</dbReference>
<dbReference type="SUPFAM" id="SSF52540">
    <property type="entry name" value="P-loop containing nucleoside triphosphate hydrolases"/>
    <property type="match status" value="2"/>
</dbReference>
<reference evidence="12" key="1">
    <citation type="journal article" date="2020" name="Stud. Mycol.">
        <title>101 Dothideomycetes genomes: A test case for predicting lifestyles and emergence of pathogens.</title>
        <authorList>
            <person name="Haridas S."/>
            <person name="Albert R."/>
            <person name="Binder M."/>
            <person name="Bloem J."/>
            <person name="LaButti K."/>
            <person name="Salamov A."/>
            <person name="Andreopoulos B."/>
            <person name="Baker S."/>
            <person name="Barry K."/>
            <person name="Bills G."/>
            <person name="Bluhm B."/>
            <person name="Cannon C."/>
            <person name="Castanera R."/>
            <person name="Culley D."/>
            <person name="Daum C."/>
            <person name="Ezra D."/>
            <person name="Gonzalez J."/>
            <person name="Henrissat B."/>
            <person name="Kuo A."/>
            <person name="Liang C."/>
            <person name="Lipzen A."/>
            <person name="Lutzoni F."/>
            <person name="Magnuson J."/>
            <person name="Mondo S."/>
            <person name="Nolan M."/>
            <person name="Ohm R."/>
            <person name="Pangilinan J."/>
            <person name="Park H.-J."/>
            <person name="Ramirez L."/>
            <person name="Alfaro M."/>
            <person name="Sun H."/>
            <person name="Tritt A."/>
            <person name="Yoshinaga Y."/>
            <person name="Zwiers L.-H."/>
            <person name="Turgeon B."/>
            <person name="Goodwin S."/>
            <person name="Spatafora J."/>
            <person name="Crous P."/>
            <person name="Grigoriev I."/>
        </authorList>
    </citation>
    <scope>NUCLEOTIDE SEQUENCE [LARGE SCALE GENOMIC DNA]</scope>
    <source>
        <strain evidence="12">CBS 304.66</strain>
    </source>
</reference>
<feature type="compositionally biased region" description="Basic and acidic residues" evidence="8">
    <location>
        <begin position="534"/>
        <end position="543"/>
    </location>
</feature>
<sequence length="897" mass="102224">MTVALEAAGDLPQKKKKKKRGQQPQDEPGSRKTYGKSKSPKSKIAESSKSSRAKSGRKSIPKGSHKAAKQKRDLERATQQVTSLFTSDVFVDQASIDAADQPTFTSRNKQDALKELIASVPTEDQKTVGSDMRILLAATRDFDGRGAVKTDGNGMWLVKGMKTSLKGYQLLGSAYMRRRENASEEPRGGLMADQMGLGKTLMMLANIVNGRPPKSVTVRTTLIVASPGLLSQWKQEIETHTNANLSVMRYGPGNRLDCSHKFEIFKHFDIILTTYSEIMRSYPKNEPPITMQTAEQKLAWWKVEWQKKRGVLHRMVWHRIVLDEAQMIKNHSSRTSIACRALMAIHRWALSGTPILNSLTELYPYFKFLCVPHTGSFKIFKQNYCGTSNKDSTERLLVRLKSFMIRRTHADTMFGAPILKLPRADQITKYCEFNHIERNIYDIVEARFVEKLNTWSRENELDKSYGNALVMLLRLRQLTAHVLMLQFVMRDLLEREDIERIRQVINEAAAKNPTAQASRTIVAIRKQLIELAEEEKKKGKEDPAIVEPGDPDNASAEDDSGANFGKEFDFKPYLNSLTTGDNWEKVKEKARCKKCDRRPKNPWLTNCSHIYCLQCYEQRFLEAAERETELWTCGCGKTVRFCHPCNPDGELEDSQDSSPRTRSKASKRKVQPGQETVHEDWLSLGGSILPSTKTIAIKAQILNWIEENKDVKVIIYTQFLAMIQILDKACDEEGWQSEQYHGRLSFKAREKAITEFADNSRVRVLLASLRCGGLGLNLTMASRVIVIDPWWNSASEQQAFCRVFRIGQKEETFMTRFCVRNTVDDRLIAMQERKKHEIAKVMEGDNKAKKMTIRDLMRLFGPIQDAEDGRPFILVDNPDPRGGFMADRDHEGYADEM</sequence>
<feature type="compositionally biased region" description="Basic residues" evidence="8">
    <location>
        <begin position="661"/>
        <end position="670"/>
    </location>
</feature>
<keyword evidence="4" id="KW-0378">Hydrolase</keyword>